<evidence type="ECO:0000256" key="3">
    <source>
        <dbReference type="ARBA" id="ARBA00022786"/>
    </source>
</evidence>
<dbReference type="FunFam" id="3.30.310.130:FF:000006">
    <property type="entry name" value="Probable ubiquitin-like-specific protease 2B"/>
    <property type="match status" value="1"/>
</dbReference>
<dbReference type="InterPro" id="IPR038765">
    <property type="entry name" value="Papain-like_cys_pep_sf"/>
</dbReference>
<dbReference type="GeneID" id="115739616"/>
<dbReference type="PANTHER" id="PTHR47764">
    <property type="entry name" value="UBIQUITIN-LIKE-SPECIFIC PROTEASE 2B-RELATED"/>
    <property type="match status" value="1"/>
</dbReference>
<keyword evidence="2 10" id="KW-0645">Protease</keyword>
<evidence type="ECO:0000256" key="2">
    <source>
        <dbReference type="ARBA" id="ARBA00022670"/>
    </source>
</evidence>
<evidence type="ECO:0000313" key="10">
    <source>
        <dbReference type="RefSeq" id="XP_030528668.1"/>
    </source>
</evidence>
<feature type="compositionally biased region" description="Polar residues" evidence="7">
    <location>
        <begin position="136"/>
        <end position="170"/>
    </location>
</feature>
<gene>
    <name evidence="10" type="primary">LOC115739616</name>
</gene>
<dbReference type="RefSeq" id="XP_030528668.1">
    <property type="nucleotide sequence ID" value="XM_030672808.2"/>
</dbReference>
<dbReference type="OrthoDB" id="442460at2759"/>
<dbReference type="InterPro" id="IPR057375">
    <property type="entry name" value="ULP2A/B_PH"/>
</dbReference>
<accession>A0A8B8P469</accession>
<dbReference type="Pfam" id="PF25352">
    <property type="entry name" value="PH_ULP"/>
    <property type="match status" value="1"/>
</dbReference>
<feature type="region of interest" description="Disordered" evidence="7">
    <location>
        <begin position="917"/>
        <end position="957"/>
    </location>
</feature>
<dbReference type="Pfam" id="PF02902">
    <property type="entry name" value="Peptidase_C48"/>
    <property type="match status" value="1"/>
</dbReference>
<keyword evidence="5" id="KW-0788">Thiol protease</keyword>
<reference evidence="10" key="2">
    <citation type="submission" date="2025-08" db="UniProtKB">
        <authorList>
            <consortium name="RefSeq"/>
        </authorList>
    </citation>
    <scope>IDENTIFICATION</scope>
    <source>
        <tissue evidence="10">Leaf</tissue>
    </source>
</reference>
<reference evidence="9" key="1">
    <citation type="submission" date="2025-05" db="UniProtKB">
        <authorList>
            <consortium name="RefSeq"/>
        </authorList>
    </citation>
    <scope>NUCLEOTIDE SEQUENCE [LARGE SCALE GENOMIC DNA]</scope>
</reference>
<dbReference type="PROSITE" id="PS50600">
    <property type="entry name" value="ULP_PROTEASE"/>
    <property type="match status" value="1"/>
</dbReference>
<evidence type="ECO:0000256" key="7">
    <source>
        <dbReference type="SAM" id="MobiDB-lite"/>
    </source>
</evidence>
<evidence type="ECO:0000313" key="9">
    <source>
        <dbReference type="Proteomes" id="UP000827889"/>
    </source>
</evidence>
<comment type="similarity">
    <text evidence="1">Belongs to the peptidase C48 family.</text>
</comment>
<dbReference type="AlphaFoldDB" id="A0A8B8P469"/>
<dbReference type="GO" id="GO:0008234">
    <property type="term" value="F:cysteine-type peptidase activity"/>
    <property type="evidence" value="ECO:0007669"/>
    <property type="project" value="UniProtKB-KW"/>
</dbReference>
<dbReference type="GO" id="GO:0006508">
    <property type="term" value="P:proteolysis"/>
    <property type="evidence" value="ECO:0007669"/>
    <property type="project" value="UniProtKB-KW"/>
</dbReference>
<protein>
    <submittedName>
        <fullName evidence="10">Probable ubiquitin-like-specific protease 2B isoform X1</fullName>
    </submittedName>
</protein>
<keyword evidence="4" id="KW-0378">Hydrolase</keyword>
<dbReference type="Proteomes" id="UP000827889">
    <property type="component" value="Chromosome 2"/>
</dbReference>
<dbReference type="PANTHER" id="PTHR47764:SF2">
    <property type="entry name" value="UBIQUITIN-LIKE PROTEASE FAMILY PROFILE DOMAIN-CONTAINING PROTEIN"/>
    <property type="match status" value="1"/>
</dbReference>
<dbReference type="SUPFAM" id="SSF54001">
    <property type="entry name" value="Cysteine proteinases"/>
    <property type="match status" value="1"/>
</dbReference>
<comment type="function">
    <text evidence="6">Protease that catalyzes two essential functions in the SUMO pathway: processing of full-length SUMOs to their mature forms and deconjugation of SUMO from targeted proteins.</text>
</comment>
<keyword evidence="9" id="KW-1185">Reference proteome</keyword>
<dbReference type="KEGG" id="rarg:115739616"/>
<dbReference type="Gene3D" id="1.10.418.20">
    <property type="match status" value="1"/>
</dbReference>
<feature type="region of interest" description="Disordered" evidence="7">
    <location>
        <begin position="131"/>
        <end position="177"/>
    </location>
</feature>
<proteinExistence type="inferred from homology"/>
<organism evidence="9 10">
    <name type="scientific">Rhodamnia argentea</name>
    <dbReference type="NCBI Taxonomy" id="178133"/>
    <lineage>
        <taxon>Eukaryota</taxon>
        <taxon>Viridiplantae</taxon>
        <taxon>Streptophyta</taxon>
        <taxon>Embryophyta</taxon>
        <taxon>Tracheophyta</taxon>
        <taxon>Spermatophyta</taxon>
        <taxon>Magnoliopsida</taxon>
        <taxon>eudicotyledons</taxon>
        <taxon>Gunneridae</taxon>
        <taxon>Pentapetalae</taxon>
        <taxon>rosids</taxon>
        <taxon>malvids</taxon>
        <taxon>Myrtales</taxon>
        <taxon>Myrtaceae</taxon>
        <taxon>Myrtoideae</taxon>
        <taxon>Myrteae</taxon>
        <taxon>Australasian group</taxon>
        <taxon>Rhodamnia</taxon>
    </lineage>
</organism>
<feature type="region of interest" description="Disordered" evidence="7">
    <location>
        <begin position="66"/>
        <end position="107"/>
    </location>
</feature>
<evidence type="ECO:0000256" key="1">
    <source>
        <dbReference type="ARBA" id="ARBA00005234"/>
    </source>
</evidence>
<feature type="compositionally biased region" description="Low complexity" evidence="7">
    <location>
        <begin position="76"/>
        <end position="87"/>
    </location>
</feature>
<sequence>MKSSRGLEVFDFKEEDELPERASGKYLGKFKTPRMDDHSILKYKFLECVAPGSDAPRNKSDSVLCVDVDSLNNDQSGENSNSNNASGTDEEGGATKNSDDGPKSAFRFDSLGHGQHAYFEVEKQESRSLFSVGEMRTSSPGASSPGKSQSYCDVSEAPSNDGSFELNSDAENMDEHASSSFASDCEVDVSLDGHGADYYANHMEVDGANQAVVIRPEYLIYQANYYVGPLLTFSSNSIRIDCSTTCEKEKGLSLVLEVDDLVNISCQWLQKVQIVFVKLRVISKDSFGKAHDSSGIEELKFAVVEPNWSLKQEMIMTSNVKYSAIWDIVIGVDEALGQGDLSGDRHYFPNFDEPFEEFIYPKGEADAVSISKRDVDLLQPETFINDTIIDFYIKYLKNQIQPDEKHRYHFFNSFFFRKLADLDKDPSSASDGRAAFLRVRKWTRKLNLFEKDYIFIPVNFNLHWSLIVVCHPGEVASFREESSRQLPKVPCILHMDSIKGSHTGLKNLVQSYLWEEWKERGNEASEDMSSKFTNLRFVPLELPQQENSFDCGLFLLHYLECFLEEAPRTFNPFKISKFSRFLSTDWFLPVEASLKRTVIQKLIYELLDFRPHNASSANCTEENQSSRILEVGNENKCRDSTEKESPVAACESVTQVDKGIEISLLSDPSMRNSQCLNESGLVLRELFEPGAATVSFLGRCLSFDQPAYYLNGSLSAVEPADAEISNQFAYAPYAPSGESDFGEINRVSHEAAGVASSSEGVRPENLWRTGILAQGEHECHDDSERSMYPLDDSQDIDITESNGYNLAKKDASLSQELKAEDLQSLPMEKLEICADGLASSRDIPENVIADSEDLDTMNDDGNENVALQDNLIMSLHHNSGTANTMLHGESDAELDRYPQDTKVANIMENMIASDDVANTRSRKVEDVDGQRNAKRLRLTPPTEDGELSGDISEDLHL</sequence>
<evidence type="ECO:0000256" key="6">
    <source>
        <dbReference type="ARBA" id="ARBA00057729"/>
    </source>
</evidence>
<name>A0A8B8P469_9MYRT</name>
<feature type="compositionally biased region" description="Basic and acidic residues" evidence="7">
    <location>
        <begin position="922"/>
        <end position="931"/>
    </location>
</feature>
<evidence type="ECO:0000259" key="8">
    <source>
        <dbReference type="PROSITE" id="PS50600"/>
    </source>
</evidence>
<evidence type="ECO:0000256" key="5">
    <source>
        <dbReference type="ARBA" id="ARBA00022807"/>
    </source>
</evidence>
<dbReference type="InterPro" id="IPR003653">
    <property type="entry name" value="Peptidase_C48_C"/>
</dbReference>
<keyword evidence="3" id="KW-0833">Ubl conjugation pathway</keyword>
<evidence type="ECO:0000256" key="4">
    <source>
        <dbReference type="ARBA" id="ARBA00022801"/>
    </source>
</evidence>
<feature type="domain" description="Ubiquitin-like protease family profile" evidence="8">
    <location>
        <begin position="368"/>
        <end position="562"/>
    </location>
</feature>
<dbReference type="Gene3D" id="3.30.310.130">
    <property type="entry name" value="Ubiquitin-related"/>
    <property type="match status" value="1"/>
</dbReference>